<dbReference type="InterPro" id="IPR017945">
    <property type="entry name" value="DHBP_synth_RibB-like_a/b_dom"/>
</dbReference>
<reference evidence="13 14" key="1">
    <citation type="submission" date="2020-01" db="EMBL/GenBank/DDBJ databases">
        <authorList>
            <person name="Kim M.K."/>
        </authorList>
    </citation>
    <scope>NUCLEOTIDE SEQUENCE [LARGE SCALE GENOMIC DNA]</scope>
    <source>
        <strain evidence="13 14">BT213</strain>
    </source>
</reference>
<dbReference type="GO" id="GO:0003725">
    <property type="term" value="F:double-stranded RNA binding"/>
    <property type="evidence" value="ECO:0007669"/>
    <property type="project" value="InterPro"/>
</dbReference>
<comment type="caution">
    <text evidence="13">The sequence shown here is derived from an EMBL/GenBank/DDBJ whole genome shotgun (WGS) entry which is preliminary data.</text>
</comment>
<dbReference type="RefSeq" id="WP_162347773.1">
    <property type="nucleotide sequence ID" value="NZ_JAAEAA010000036.1"/>
</dbReference>
<dbReference type="GO" id="GO:0006450">
    <property type="term" value="P:regulation of translational fidelity"/>
    <property type="evidence" value="ECO:0007669"/>
    <property type="project" value="TreeGrafter"/>
</dbReference>
<comment type="subcellular location">
    <subcellularLocation>
        <location evidence="1">Cytoplasm</location>
    </subcellularLocation>
</comment>
<evidence type="ECO:0000256" key="3">
    <source>
        <dbReference type="ARBA" id="ARBA00012584"/>
    </source>
</evidence>
<dbReference type="Gene3D" id="3.90.870.10">
    <property type="entry name" value="DHBP synthase"/>
    <property type="match status" value="1"/>
</dbReference>
<dbReference type="GO" id="GO:0008033">
    <property type="term" value="P:tRNA processing"/>
    <property type="evidence" value="ECO:0007669"/>
    <property type="project" value="UniProtKB-KW"/>
</dbReference>
<comment type="catalytic activity">
    <reaction evidence="11">
        <text>L-threonine + hydrogencarbonate + ATP = L-threonylcarbamoyladenylate + diphosphate + H2O</text>
        <dbReference type="Rhea" id="RHEA:36407"/>
        <dbReference type="ChEBI" id="CHEBI:15377"/>
        <dbReference type="ChEBI" id="CHEBI:17544"/>
        <dbReference type="ChEBI" id="CHEBI:30616"/>
        <dbReference type="ChEBI" id="CHEBI:33019"/>
        <dbReference type="ChEBI" id="CHEBI:57926"/>
        <dbReference type="ChEBI" id="CHEBI:73682"/>
        <dbReference type="EC" id="2.7.7.87"/>
    </reaction>
</comment>
<dbReference type="NCBIfam" id="TIGR00057">
    <property type="entry name" value="L-threonylcarbamoyladenylate synthase"/>
    <property type="match status" value="1"/>
</dbReference>
<dbReference type="PROSITE" id="PS51163">
    <property type="entry name" value="YRDC"/>
    <property type="match status" value="1"/>
</dbReference>
<organism evidence="13 14">
    <name type="scientific">Pontibacter fetidus</name>
    <dbReference type="NCBI Taxonomy" id="2700082"/>
    <lineage>
        <taxon>Bacteria</taxon>
        <taxon>Pseudomonadati</taxon>
        <taxon>Bacteroidota</taxon>
        <taxon>Cytophagia</taxon>
        <taxon>Cytophagales</taxon>
        <taxon>Hymenobacteraceae</taxon>
        <taxon>Pontibacter</taxon>
    </lineage>
</organism>
<dbReference type="Proteomes" id="UP000478546">
    <property type="component" value="Unassembled WGS sequence"/>
</dbReference>
<evidence type="ECO:0000256" key="9">
    <source>
        <dbReference type="ARBA" id="ARBA00022840"/>
    </source>
</evidence>
<protein>
    <recommendedName>
        <fullName evidence="10">L-threonylcarbamoyladenylate synthase</fullName>
        <ecNumber evidence="3">2.7.7.87</ecNumber>
    </recommendedName>
    <alternativeName>
        <fullName evidence="10">L-threonylcarbamoyladenylate synthase</fullName>
    </alternativeName>
</protein>
<dbReference type="GO" id="GO:0061710">
    <property type="term" value="F:L-threonylcarbamoyladenylate synthase"/>
    <property type="evidence" value="ECO:0007669"/>
    <property type="project" value="UniProtKB-EC"/>
</dbReference>
<evidence type="ECO:0000313" key="14">
    <source>
        <dbReference type="Proteomes" id="UP000478546"/>
    </source>
</evidence>
<proteinExistence type="inferred from homology"/>
<dbReference type="AlphaFoldDB" id="A0A6B2HCU6"/>
<keyword evidence="4" id="KW-0963">Cytoplasm</keyword>
<evidence type="ECO:0000256" key="7">
    <source>
        <dbReference type="ARBA" id="ARBA00022695"/>
    </source>
</evidence>
<dbReference type="SUPFAM" id="SSF55821">
    <property type="entry name" value="YrdC/RibB"/>
    <property type="match status" value="1"/>
</dbReference>
<evidence type="ECO:0000256" key="4">
    <source>
        <dbReference type="ARBA" id="ARBA00022490"/>
    </source>
</evidence>
<dbReference type="GO" id="GO:0005524">
    <property type="term" value="F:ATP binding"/>
    <property type="evidence" value="ECO:0007669"/>
    <property type="project" value="UniProtKB-KW"/>
</dbReference>
<dbReference type="EMBL" id="JAAEAA010000036">
    <property type="protein sequence ID" value="NDK57714.1"/>
    <property type="molecule type" value="Genomic_DNA"/>
</dbReference>
<accession>A0A6B2HCU6</accession>
<dbReference type="PANTHER" id="PTHR17490">
    <property type="entry name" value="SUA5"/>
    <property type="match status" value="1"/>
</dbReference>
<evidence type="ECO:0000259" key="12">
    <source>
        <dbReference type="PROSITE" id="PS51163"/>
    </source>
</evidence>
<keyword evidence="6" id="KW-0819">tRNA processing</keyword>
<dbReference type="GO" id="GO:0005737">
    <property type="term" value="C:cytoplasm"/>
    <property type="evidence" value="ECO:0007669"/>
    <property type="project" value="UniProtKB-SubCell"/>
</dbReference>
<evidence type="ECO:0000256" key="6">
    <source>
        <dbReference type="ARBA" id="ARBA00022694"/>
    </source>
</evidence>
<comment type="similarity">
    <text evidence="2">Belongs to the SUA5 family.</text>
</comment>
<dbReference type="InterPro" id="IPR006070">
    <property type="entry name" value="Sua5-like_dom"/>
</dbReference>
<evidence type="ECO:0000256" key="8">
    <source>
        <dbReference type="ARBA" id="ARBA00022741"/>
    </source>
</evidence>
<sequence>MKDLVREIQAAEEELLMGNVILYPTDTVWGIGCDAQEAKAVKKVFKIKERDPSKSMIILVADIDMVKHYVKDVPEGFEKMLEEQDRPTTYIFEGAQHLPEEVIAPDGTIAIRVVKDEFCHKLIRQLDRPLISTSANLSGGKSPAKFADIDEEVKKRVDHIVRWRQDEDTEATPSRIIKIKANGKTETIRE</sequence>
<keyword evidence="7" id="KW-0548">Nucleotidyltransferase</keyword>
<name>A0A6B2HCU6_9BACT</name>
<keyword evidence="8" id="KW-0547">Nucleotide-binding</keyword>
<gene>
    <name evidence="13" type="ORF">GWO68_17445</name>
</gene>
<keyword evidence="14" id="KW-1185">Reference proteome</keyword>
<dbReference type="InterPro" id="IPR050156">
    <property type="entry name" value="TC-AMP_synthase_SUA5"/>
</dbReference>
<keyword evidence="5" id="KW-0808">Transferase</keyword>
<evidence type="ECO:0000256" key="2">
    <source>
        <dbReference type="ARBA" id="ARBA00007663"/>
    </source>
</evidence>
<evidence type="ECO:0000313" key="13">
    <source>
        <dbReference type="EMBL" id="NDK57714.1"/>
    </source>
</evidence>
<feature type="domain" description="YrdC-like" evidence="12">
    <location>
        <begin position="5"/>
        <end position="190"/>
    </location>
</feature>
<evidence type="ECO:0000256" key="11">
    <source>
        <dbReference type="ARBA" id="ARBA00048366"/>
    </source>
</evidence>
<dbReference type="EC" id="2.7.7.87" evidence="3"/>
<keyword evidence="9" id="KW-0067">ATP-binding</keyword>
<dbReference type="PANTHER" id="PTHR17490:SF16">
    <property type="entry name" value="THREONYLCARBAMOYL-AMP SYNTHASE"/>
    <property type="match status" value="1"/>
</dbReference>
<evidence type="ECO:0000256" key="10">
    <source>
        <dbReference type="ARBA" id="ARBA00029774"/>
    </source>
</evidence>
<evidence type="ECO:0000256" key="5">
    <source>
        <dbReference type="ARBA" id="ARBA00022679"/>
    </source>
</evidence>
<evidence type="ECO:0000256" key="1">
    <source>
        <dbReference type="ARBA" id="ARBA00004496"/>
    </source>
</evidence>
<dbReference type="Pfam" id="PF01300">
    <property type="entry name" value="Sua5_yciO_yrdC"/>
    <property type="match status" value="1"/>
</dbReference>
<dbReference type="GO" id="GO:0000049">
    <property type="term" value="F:tRNA binding"/>
    <property type="evidence" value="ECO:0007669"/>
    <property type="project" value="TreeGrafter"/>
</dbReference>